<dbReference type="OrthoDB" id="10259622at2759"/>
<name>W9YBL9_9EURO</name>
<reference evidence="3 4" key="1">
    <citation type="submission" date="2013-03" db="EMBL/GenBank/DDBJ databases">
        <title>The Genome Sequence of Capronia epimyces CBS 606.96.</title>
        <authorList>
            <consortium name="The Broad Institute Genomics Platform"/>
            <person name="Cuomo C."/>
            <person name="de Hoog S."/>
            <person name="Gorbushina A."/>
            <person name="Walker B."/>
            <person name="Young S.K."/>
            <person name="Zeng Q."/>
            <person name="Gargeya S."/>
            <person name="Fitzgerald M."/>
            <person name="Haas B."/>
            <person name="Abouelleil A."/>
            <person name="Allen A.W."/>
            <person name="Alvarado L."/>
            <person name="Arachchi H.M."/>
            <person name="Berlin A.M."/>
            <person name="Chapman S.B."/>
            <person name="Gainer-Dewar J."/>
            <person name="Goldberg J."/>
            <person name="Griggs A."/>
            <person name="Gujja S."/>
            <person name="Hansen M."/>
            <person name="Howarth C."/>
            <person name="Imamovic A."/>
            <person name="Ireland A."/>
            <person name="Larimer J."/>
            <person name="McCowan C."/>
            <person name="Murphy C."/>
            <person name="Pearson M."/>
            <person name="Poon T.W."/>
            <person name="Priest M."/>
            <person name="Roberts A."/>
            <person name="Saif S."/>
            <person name="Shea T."/>
            <person name="Sisk P."/>
            <person name="Sykes S."/>
            <person name="Wortman J."/>
            <person name="Nusbaum C."/>
            <person name="Birren B."/>
        </authorList>
    </citation>
    <scope>NUCLEOTIDE SEQUENCE [LARGE SCALE GENOMIC DNA]</scope>
    <source>
        <strain evidence="3 4">CBS 606.96</strain>
    </source>
</reference>
<comment type="caution">
    <text evidence="3">The sequence shown here is derived from an EMBL/GenBank/DDBJ whole genome shotgun (WGS) entry which is preliminary data.</text>
</comment>
<feature type="compositionally biased region" description="Acidic residues" evidence="1">
    <location>
        <begin position="83"/>
        <end position="94"/>
    </location>
</feature>
<proteinExistence type="predicted"/>
<feature type="region of interest" description="Disordered" evidence="1">
    <location>
        <begin position="375"/>
        <end position="395"/>
    </location>
</feature>
<dbReference type="CDD" id="cd04370">
    <property type="entry name" value="BAH"/>
    <property type="match status" value="1"/>
</dbReference>
<dbReference type="GeneID" id="19168134"/>
<gene>
    <name evidence="3" type="ORF">A1O3_04012</name>
</gene>
<dbReference type="eggNOG" id="ENOG502S1KY">
    <property type="taxonomic scope" value="Eukaryota"/>
</dbReference>
<feature type="domain" description="BAH" evidence="2">
    <location>
        <begin position="154"/>
        <end position="287"/>
    </location>
</feature>
<dbReference type="STRING" id="1182542.W9YBL9"/>
<evidence type="ECO:0000259" key="2">
    <source>
        <dbReference type="PROSITE" id="PS51038"/>
    </source>
</evidence>
<dbReference type="InterPro" id="IPR001025">
    <property type="entry name" value="BAH_dom"/>
</dbReference>
<protein>
    <recommendedName>
        <fullName evidence="2">BAH domain-containing protein</fullName>
    </recommendedName>
</protein>
<dbReference type="RefSeq" id="XP_007732334.1">
    <property type="nucleotide sequence ID" value="XM_007734144.1"/>
</dbReference>
<dbReference type="Gene3D" id="2.30.30.490">
    <property type="match status" value="1"/>
</dbReference>
<sequence>MPLTPGDSDTEVPSGLSQKAGRRRIASEMAGRKRTASEMEDDASTSRSADTGSDTDTDLDQSSESSGAGTRAASGADGADGSETIEADVDDEFDVQCPPRPRRGKQAAADDVFEGTDAPSLAPQLEVDYAIRPGSKWKSLGVFRNAKFKNPTVVIYTVGQIVYINRHNPVPPPPPVDASEEERLEYDKANFWVGLIAEIRAENHAKVYARVFWFYWPEELPMGRQPYHGRQELILSNCVDVVETHSIASHAEVSHWDENDDSNQNFLLERYWRQTLDVKIRGHNALSKLRTYCICGGYDTPQVEMYQCHTVGCGMWNHEACLVKDLERRAWKQFKQGRLTHEVPEKMQDKRFTQKVGETLGHIVNLGLGRAEAKDEADSEVTPAAKGTKKLKGKKNPWAGKLKGKIVKVGEDIHQAYVTQLVPTASSKLAWQSEPNVWRMKMSCLKCRQLLD</sequence>
<feature type="compositionally biased region" description="Low complexity" evidence="1">
    <location>
        <begin position="62"/>
        <end position="82"/>
    </location>
</feature>
<dbReference type="HOGENOM" id="CLU_050231_0_0_1"/>
<accession>W9YBL9</accession>
<dbReference type="SUPFAM" id="SSF57903">
    <property type="entry name" value="FYVE/PHD zinc finger"/>
    <property type="match status" value="1"/>
</dbReference>
<evidence type="ECO:0000313" key="4">
    <source>
        <dbReference type="Proteomes" id="UP000019478"/>
    </source>
</evidence>
<evidence type="ECO:0000313" key="3">
    <source>
        <dbReference type="EMBL" id="EXJ87055.1"/>
    </source>
</evidence>
<dbReference type="AlphaFoldDB" id="W9YBL9"/>
<feature type="region of interest" description="Disordered" evidence="1">
    <location>
        <begin position="1"/>
        <end position="110"/>
    </location>
</feature>
<dbReference type="PANTHER" id="PTHR46364">
    <property type="entry name" value="OS08G0421900 PROTEIN"/>
    <property type="match status" value="1"/>
</dbReference>
<evidence type="ECO:0000256" key="1">
    <source>
        <dbReference type="SAM" id="MobiDB-lite"/>
    </source>
</evidence>
<dbReference type="Pfam" id="PF01426">
    <property type="entry name" value="BAH"/>
    <property type="match status" value="1"/>
</dbReference>
<dbReference type="InterPro" id="IPR043151">
    <property type="entry name" value="BAH_sf"/>
</dbReference>
<dbReference type="Proteomes" id="UP000019478">
    <property type="component" value="Unassembled WGS sequence"/>
</dbReference>
<keyword evidence="4" id="KW-1185">Reference proteome</keyword>
<dbReference type="EMBL" id="AMGY01000003">
    <property type="protein sequence ID" value="EXJ87055.1"/>
    <property type="molecule type" value="Genomic_DNA"/>
</dbReference>
<organism evidence="3 4">
    <name type="scientific">Capronia epimyces CBS 606.96</name>
    <dbReference type="NCBI Taxonomy" id="1182542"/>
    <lineage>
        <taxon>Eukaryota</taxon>
        <taxon>Fungi</taxon>
        <taxon>Dikarya</taxon>
        <taxon>Ascomycota</taxon>
        <taxon>Pezizomycotina</taxon>
        <taxon>Eurotiomycetes</taxon>
        <taxon>Chaetothyriomycetidae</taxon>
        <taxon>Chaetothyriales</taxon>
        <taxon>Herpotrichiellaceae</taxon>
        <taxon>Capronia</taxon>
    </lineage>
</organism>
<dbReference type="GO" id="GO:0003682">
    <property type="term" value="F:chromatin binding"/>
    <property type="evidence" value="ECO:0007669"/>
    <property type="project" value="InterPro"/>
</dbReference>
<dbReference type="PROSITE" id="PS51038">
    <property type="entry name" value="BAH"/>
    <property type="match status" value="1"/>
</dbReference>
<dbReference type="InterPro" id="IPR011011">
    <property type="entry name" value="Znf_FYVE_PHD"/>
</dbReference>